<protein>
    <submittedName>
        <fullName evidence="1">Uncharacterized protein</fullName>
    </submittedName>
</protein>
<dbReference type="Proteomes" id="UP000681794">
    <property type="component" value="Chromosome"/>
</dbReference>
<sequence>MTDPAPLLPTDLLGRWVLHRTVHDRLAGVTGTVAGTTELTLVEAGTVRWHEAGTMVLADRATPVWRTLTVRYGADGRWRVHFEDGRPFHDWVWGGRVRHACAPDDYAGVLDGGRRRWTVRWEARGPAKDLVLESVLTPAD</sequence>
<keyword evidence="2" id="KW-1185">Reference proteome</keyword>
<evidence type="ECO:0000313" key="1">
    <source>
        <dbReference type="EMBL" id="QWS32961.1"/>
    </source>
</evidence>
<evidence type="ECO:0000313" key="2">
    <source>
        <dbReference type="Proteomes" id="UP000681794"/>
    </source>
</evidence>
<dbReference type="EMBL" id="CP076544">
    <property type="protein sequence ID" value="QWS32961.1"/>
    <property type="molecule type" value="Genomic_DNA"/>
</dbReference>
<gene>
    <name evidence="1" type="ORF">KM842_11940</name>
</gene>
<accession>A0ACD1E2H5</accession>
<organism evidence="1 2">
    <name type="scientific">Curtobacterium aetherium</name>
    <dbReference type="NCBI Taxonomy" id="2841594"/>
    <lineage>
        <taxon>Bacteria</taxon>
        <taxon>Bacillati</taxon>
        <taxon>Actinomycetota</taxon>
        <taxon>Actinomycetes</taxon>
        <taxon>Micrococcales</taxon>
        <taxon>Microbacteriaceae</taxon>
        <taxon>Curtobacterium</taxon>
    </lineage>
</organism>
<proteinExistence type="predicted"/>
<reference evidence="1" key="1">
    <citation type="submission" date="2021-06" db="EMBL/GenBank/DDBJ databases">
        <authorList>
            <person name="Ellington A.J."/>
            <person name="Bryan N.C."/>
            <person name="Christner B.C."/>
            <person name="Reisch C.R."/>
        </authorList>
    </citation>
    <scope>NUCLEOTIDE SEQUENCE</scope>
    <source>
        <strain evidence="1">L6-1</strain>
    </source>
</reference>
<name>A0ACD1E2H5_9MICO</name>